<dbReference type="InterPro" id="IPR043502">
    <property type="entry name" value="DNA/RNA_pol_sf"/>
</dbReference>
<evidence type="ECO:0000313" key="3">
    <source>
        <dbReference type="EMBL" id="GCB84973.1"/>
    </source>
</evidence>
<dbReference type="OMA" id="RFREIRI"/>
<dbReference type="SUPFAM" id="SSF56672">
    <property type="entry name" value="DNA/RNA polymerases"/>
    <property type="match status" value="1"/>
</dbReference>
<dbReference type="OrthoDB" id="8946688at2759"/>
<dbReference type="STRING" id="75743.A0A401QI04"/>
<feature type="domain" description="Reverse transcriptase" evidence="2">
    <location>
        <begin position="137"/>
        <end position="371"/>
    </location>
</feature>
<reference evidence="3 4" key="1">
    <citation type="journal article" date="2018" name="Nat. Ecol. Evol.">
        <title>Shark genomes provide insights into elasmobranch evolution and the origin of vertebrates.</title>
        <authorList>
            <person name="Hara Y"/>
            <person name="Yamaguchi K"/>
            <person name="Onimaru K"/>
            <person name="Kadota M"/>
            <person name="Koyanagi M"/>
            <person name="Keeley SD"/>
            <person name="Tatsumi K"/>
            <person name="Tanaka K"/>
            <person name="Motone F"/>
            <person name="Kageyama Y"/>
            <person name="Nozu R"/>
            <person name="Adachi N"/>
            <person name="Nishimura O"/>
            <person name="Nakagawa R"/>
            <person name="Tanegashima C"/>
            <person name="Kiyatake I"/>
            <person name="Matsumoto R"/>
            <person name="Murakumo K"/>
            <person name="Nishida K"/>
            <person name="Terakita A"/>
            <person name="Kuratani S"/>
            <person name="Sato K"/>
            <person name="Hyodo S Kuraku.S."/>
        </authorList>
    </citation>
    <scope>NUCLEOTIDE SEQUENCE [LARGE SCALE GENOMIC DNA]</scope>
</reference>
<evidence type="ECO:0000259" key="2">
    <source>
        <dbReference type="PROSITE" id="PS50878"/>
    </source>
</evidence>
<dbReference type="EMBL" id="BFAA01115543">
    <property type="protein sequence ID" value="GCB84973.1"/>
    <property type="molecule type" value="Genomic_DNA"/>
</dbReference>
<dbReference type="PROSITE" id="PS50878">
    <property type="entry name" value="RT_POL"/>
    <property type="match status" value="1"/>
</dbReference>
<feature type="non-terminal residue" evidence="3">
    <location>
        <position position="1"/>
    </location>
</feature>
<dbReference type="CDD" id="cd00304">
    <property type="entry name" value="RT_like"/>
    <property type="match status" value="1"/>
</dbReference>
<feature type="coiled-coil region" evidence="1">
    <location>
        <begin position="403"/>
        <end position="451"/>
    </location>
</feature>
<dbReference type="InterPro" id="IPR058912">
    <property type="entry name" value="HTH_animal"/>
</dbReference>
<dbReference type="AlphaFoldDB" id="A0A401QI04"/>
<comment type="caution">
    <text evidence="3">The sequence shown here is derived from an EMBL/GenBank/DDBJ whole genome shotgun (WGS) entry which is preliminary data.</text>
</comment>
<sequence length="555" mass="64071">QSILAKGFNFALAPRNIPVEEIVTGVECAIFNSKIPEVNAEEIRQDVCRIIRKSKPPKSNCTAEERRELTKLNKNEDILILQADKGNATVIVNTDDYKLKMHQEVNNTAIYEKLKRDPTKRIEIRTKAIIKQNVQSEEKRKELNPQDSRIPRLYGLPKIHKEGTPYRPIVSAIGSPSYKLAKYVARELQPTVERAASYIKNSRHFIDMLKRITLNKTDLLVSFDVVSLFTKIPIQETIKIIEEQFDRRLAELAKVCLTTTYFKFDGEFYQQKEGAAMGSPVSPAAANLYLSSFEEEAINSSTLKPTHWYRYIDDTFVIWPHGRQKLEEFLGHLNSIHPNIKFTMEIEENGQIPFLDVLVKRNAEGTLSHTVYRKTTHTDRYLHAESHHHPKQKRGILHTLAHRSKTISDKQHLREELQHLQQALASNGYTKTEIQRAITRDRRQKQQENEEEDTKIRAFLPYVKGTTDKISKYLEKYKIKTVFTTHQKIQDVLKSPKDRLPLQTEGVYRIPCSNCEEIYIGQTGRTVATRKREHEAAVRLQHTDKSATAAHSVDK</sequence>
<feature type="non-terminal residue" evidence="3">
    <location>
        <position position="555"/>
    </location>
</feature>
<organism evidence="3 4">
    <name type="scientific">Scyliorhinus torazame</name>
    <name type="common">Cloudy catshark</name>
    <name type="synonym">Catulus torazame</name>
    <dbReference type="NCBI Taxonomy" id="75743"/>
    <lineage>
        <taxon>Eukaryota</taxon>
        <taxon>Metazoa</taxon>
        <taxon>Chordata</taxon>
        <taxon>Craniata</taxon>
        <taxon>Vertebrata</taxon>
        <taxon>Chondrichthyes</taxon>
        <taxon>Elasmobranchii</taxon>
        <taxon>Galeomorphii</taxon>
        <taxon>Galeoidea</taxon>
        <taxon>Carcharhiniformes</taxon>
        <taxon>Scyliorhinidae</taxon>
        <taxon>Scyliorhinus</taxon>
    </lineage>
</organism>
<evidence type="ECO:0000313" key="4">
    <source>
        <dbReference type="Proteomes" id="UP000288216"/>
    </source>
</evidence>
<protein>
    <recommendedName>
        <fullName evidence="2">Reverse transcriptase domain-containing protein</fullName>
    </recommendedName>
</protein>
<accession>A0A401QI04</accession>
<evidence type="ECO:0000256" key="1">
    <source>
        <dbReference type="SAM" id="Coils"/>
    </source>
</evidence>
<dbReference type="Proteomes" id="UP000288216">
    <property type="component" value="Unassembled WGS sequence"/>
</dbReference>
<gene>
    <name evidence="3" type="ORF">scyTo_0025669</name>
</gene>
<keyword evidence="1" id="KW-0175">Coiled coil</keyword>
<dbReference type="Pfam" id="PF00078">
    <property type="entry name" value="RVT_1"/>
    <property type="match status" value="1"/>
</dbReference>
<dbReference type="PANTHER" id="PTHR21301">
    <property type="entry name" value="REVERSE TRANSCRIPTASE"/>
    <property type="match status" value="1"/>
</dbReference>
<dbReference type="PANTHER" id="PTHR21301:SF11">
    <property type="entry name" value="GIY-YIG DOMAIN-CONTAINING PROTEIN"/>
    <property type="match status" value="1"/>
</dbReference>
<proteinExistence type="predicted"/>
<keyword evidence="4" id="KW-1185">Reference proteome</keyword>
<name>A0A401QI04_SCYTO</name>
<dbReference type="Pfam" id="PF26215">
    <property type="entry name" value="HTH_animal"/>
    <property type="match status" value="1"/>
</dbReference>
<dbReference type="InterPro" id="IPR000477">
    <property type="entry name" value="RT_dom"/>
</dbReference>